<evidence type="ECO:0000313" key="2">
    <source>
        <dbReference type="Proteomes" id="UP001060215"/>
    </source>
</evidence>
<name>A0ACC0ITR3_9ERIC</name>
<protein>
    <submittedName>
        <fullName evidence="1">Uncharacterized protein</fullName>
    </submittedName>
</protein>
<organism evidence="1 2">
    <name type="scientific">Camellia lanceoleosa</name>
    <dbReference type="NCBI Taxonomy" id="1840588"/>
    <lineage>
        <taxon>Eukaryota</taxon>
        <taxon>Viridiplantae</taxon>
        <taxon>Streptophyta</taxon>
        <taxon>Embryophyta</taxon>
        <taxon>Tracheophyta</taxon>
        <taxon>Spermatophyta</taxon>
        <taxon>Magnoliopsida</taxon>
        <taxon>eudicotyledons</taxon>
        <taxon>Gunneridae</taxon>
        <taxon>Pentapetalae</taxon>
        <taxon>asterids</taxon>
        <taxon>Ericales</taxon>
        <taxon>Theaceae</taxon>
        <taxon>Camellia</taxon>
    </lineage>
</organism>
<gene>
    <name evidence="1" type="ORF">LOK49_LG02G01519</name>
</gene>
<sequence>MALHFRAEVKEKGKGKGQYEQSKLAGSIHSFICFALATTILGKPKELPKDDERSQRPTLPFKSGVNGDSALDDERD</sequence>
<comment type="caution">
    <text evidence="1">The sequence shown here is derived from an EMBL/GenBank/DDBJ whole genome shotgun (WGS) entry which is preliminary data.</text>
</comment>
<proteinExistence type="predicted"/>
<keyword evidence="2" id="KW-1185">Reference proteome</keyword>
<dbReference type="EMBL" id="CM045760">
    <property type="protein sequence ID" value="KAI8027521.1"/>
    <property type="molecule type" value="Genomic_DNA"/>
</dbReference>
<evidence type="ECO:0000313" key="1">
    <source>
        <dbReference type="EMBL" id="KAI8027521.1"/>
    </source>
</evidence>
<dbReference type="Proteomes" id="UP001060215">
    <property type="component" value="Chromosome 3"/>
</dbReference>
<reference evidence="1 2" key="1">
    <citation type="journal article" date="2022" name="Plant J.">
        <title>Chromosome-level genome of Camellia lanceoleosa provides a valuable resource for understanding genome evolution and self-incompatibility.</title>
        <authorList>
            <person name="Gong W."/>
            <person name="Xiao S."/>
            <person name="Wang L."/>
            <person name="Liao Z."/>
            <person name="Chang Y."/>
            <person name="Mo W."/>
            <person name="Hu G."/>
            <person name="Li W."/>
            <person name="Zhao G."/>
            <person name="Zhu H."/>
            <person name="Hu X."/>
            <person name="Ji K."/>
            <person name="Xiang X."/>
            <person name="Song Q."/>
            <person name="Yuan D."/>
            <person name="Jin S."/>
            <person name="Zhang L."/>
        </authorList>
    </citation>
    <scope>NUCLEOTIDE SEQUENCE [LARGE SCALE GENOMIC DNA]</scope>
    <source>
        <strain evidence="1">SQ_2022a</strain>
    </source>
</reference>
<accession>A0ACC0ITR3</accession>